<dbReference type="AlphaFoldDB" id="A0AAJ5RJR8"/>
<evidence type="ECO:0000313" key="1">
    <source>
        <dbReference type="EMBL" id="WDV05309.1"/>
    </source>
</evidence>
<dbReference type="RefSeq" id="WP_274793541.1">
    <property type="nucleotide sequence ID" value="NZ_CP113527.1"/>
</dbReference>
<dbReference type="EMBL" id="CP113527">
    <property type="protein sequence ID" value="WDV05309.1"/>
    <property type="molecule type" value="Genomic_DNA"/>
</dbReference>
<name>A0AAJ5RJR8_9BACI</name>
<protein>
    <submittedName>
        <fullName evidence="1">Uncharacterized protein</fullName>
    </submittedName>
</protein>
<dbReference type="Proteomes" id="UP001219585">
    <property type="component" value="Chromosome"/>
</dbReference>
<accession>A0AAJ5RJR8</accession>
<dbReference type="KEGG" id="liu:OU989_13425"/>
<evidence type="ECO:0000313" key="2">
    <source>
        <dbReference type="Proteomes" id="UP001219585"/>
    </source>
</evidence>
<proteinExistence type="predicted"/>
<reference evidence="1" key="1">
    <citation type="submission" date="2022-11" db="EMBL/GenBank/DDBJ databases">
        <title>Lysinibacillus irui.</title>
        <authorList>
            <person name="Akintayo S.O."/>
        </authorList>
    </citation>
    <scope>NUCLEOTIDE SEQUENCE</scope>
    <source>
        <strain evidence="1">IRB4-01</strain>
    </source>
</reference>
<organism evidence="1 2">
    <name type="scientific">Lysinibacillus irui</name>
    <dbReference type="NCBI Taxonomy" id="2998077"/>
    <lineage>
        <taxon>Bacteria</taxon>
        <taxon>Bacillati</taxon>
        <taxon>Bacillota</taxon>
        <taxon>Bacilli</taxon>
        <taxon>Bacillales</taxon>
        <taxon>Bacillaceae</taxon>
        <taxon>Lysinibacillus</taxon>
    </lineage>
</organism>
<gene>
    <name evidence="1" type="ORF">OU989_13425</name>
</gene>
<sequence length="42" mass="4714">MLNTTLSQQFLLFAKNECKGSSPLYEHLAYKIAIDEDLLAIA</sequence>